<proteinExistence type="predicted"/>
<reference evidence="1 2" key="1">
    <citation type="journal article" date="2019" name="Commun. Biol.">
        <title>The bagworm genome reveals a unique fibroin gene that provides high tensile strength.</title>
        <authorList>
            <person name="Kono N."/>
            <person name="Nakamura H."/>
            <person name="Ohtoshi R."/>
            <person name="Tomita M."/>
            <person name="Numata K."/>
            <person name="Arakawa K."/>
        </authorList>
    </citation>
    <scope>NUCLEOTIDE SEQUENCE [LARGE SCALE GENOMIC DNA]</scope>
</reference>
<protein>
    <submittedName>
        <fullName evidence="1">Uncharacterized protein</fullName>
    </submittedName>
</protein>
<evidence type="ECO:0000313" key="2">
    <source>
        <dbReference type="Proteomes" id="UP000299102"/>
    </source>
</evidence>
<gene>
    <name evidence="1" type="ORF">EVAR_31680_1</name>
</gene>
<dbReference type="Proteomes" id="UP000299102">
    <property type="component" value="Unassembled WGS sequence"/>
</dbReference>
<dbReference type="AlphaFoldDB" id="A0A4C1VVN9"/>
<sequence length="107" mass="11273">MVQGGPLIMGGQSERYPTTAVTYNSKVECASTSIALAQAEEDNVELLIVTRTPAGGDIGRGCGRGRARTADAAVLRGGPASRTPRAHSKAFTHPHKYHNRSLTLTAI</sequence>
<evidence type="ECO:0000313" key="1">
    <source>
        <dbReference type="EMBL" id="GBP41917.1"/>
    </source>
</evidence>
<name>A0A4C1VVN9_EUMVA</name>
<keyword evidence="2" id="KW-1185">Reference proteome</keyword>
<accession>A0A4C1VVN9</accession>
<dbReference type="EMBL" id="BGZK01000408">
    <property type="protein sequence ID" value="GBP41917.1"/>
    <property type="molecule type" value="Genomic_DNA"/>
</dbReference>
<comment type="caution">
    <text evidence="1">The sequence shown here is derived from an EMBL/GenBank/DDBJ whole genome shotgun (WGS) entry which is preliminary data.</text>
</comment>
<organism evidence="1 2">
    <name type="scientific">Eumeta variegata</name>
    <name type="common">Bagworm moth</name>
    <name type="synonym">Eumeta japonica</name>
    <dbReference type="NCBI Taxonomy" id="151549"/>
    <lineage>
        <taxon>Eukaryota</taxon>
        <taxon>Metazoa</taxon>
        <taxon>Ecdysozoa</taxon>
        <taxon>Arthropoda</taxon>
        <taxon>Hexapoda</taxon>
        <taxon>Insecta</taxon>
        <taxon>Pterygota</taxon>
        <taxon>Neoptera</taxon>
        <taxon>Endopterygota</taxon>
        <taxon>Lepidoptera</taxon>
        <taxon>Glossata</taxon>
        <taxon>Ditrysia</taxon>
        <taxon>Tineoidea</taxon>
        <taxon>Psychidae</taxon>
        <taxon>Oiketicinae</taxon>
        <taxon>Eumeta</taxon>
    </lineage>
</organism>